<evidence type="ECO:0000256" key="6">
    <source>
        <dbReference type="ARBA" id="ARBA00023170"/>
    </source>
</evidence>
<dbReference type="PROSITE" id="PS00237">
    <property type="entry name" value="G_PROTEIN_RECEP_F1_1"/>
    <property type="match status" value="1"/>
</dbReference>
<evidence type="ECO:0000256" key="1">
    <source>
        <dbReference type="ARBA" id="ARBA00004141"/>
    </source>
</evidence>
<feature type="compositionally biased region" description="Basic and acidic residues" evidence="9">
    <location>
        <begin position="95"/>
        <end position="108"/>
    </location>
</feature>
<keyword evidence="5 10" id="KW-0472">Membrane</keyword>
<evidence type="ECO:0000256" key="3">
    <source>
        <dbReference type="ARBA" id="ARBA00022989"/>
    </source>
</evidence>
<keyword evidence="7 8" id="KW-0807">Transducer</keyword>
<dbReference type="OrthoDB" id="6076970at2759"/>
<sequence>MYVRVAQRGARRQQSAHPSSPSELGEDDSHNSHNSHNTDIKALSHRQCTHWPHASGHQEDSHPHARPASQPQGQPAADLNKTNDSDELDNLCDSGAKRRGGEPLPEHRRVVVPDRHAKLTSTIFILALAGTDFLTCLLTIPFTIAVEALDFKMQVDFFCKLYHFLITTTVPFSAFVMVAIAVDRYLCICHPFLHWMTERRAKFIIAALVLFTFFIGAIVCVHYSVYGEKDIPLPNTPSTWTTPHTPGHAVFHTLPGLGHALNHTLQPAYNFSLAHLAGTGSDISAEPSFTSGLSSSLSSSSSSPPPKPTTSIGEGENLTVRAITHIFCDRRKDTIDITFFDALQRIYSAFFLVSCVSVLVLYSLIYRSVIAQRRKKLRIRSATCCFLWDGPGVSKGEPSEVTTALELSQANGEHTKSRADDAAATDELRAPSNGSSRAAPTSRTRLERMRMANIKTALMLFVVTLVFIISFLPAWLIALEIVKLPVIVFYMYFFYNVVNPIIYAFMNQTFRAELQKLFACRR</sequence>
<feature type="region of interest" description="Disordered" evidence="9">
    <location>
        <begin position="410"/>
        <end position="443"/>
    </location>
</feature>
<evidence type="ECO:0000259" key="11">
    <source>
        <dbReference type="PROSITE" id="PS50262"/>
    </source>
</evidence>
<feature type="transmembrane region" description="Helical" evidence="10">
    <location>
        <begin position="161"/>
        <end position="182"/>
    </location>
</feature>
<dbReference type="CDD" id="cd00637">
    <property type="entry name" value="7tm_classA_rhodopsin-like"/>
    <property type="match status" value="1"/>
</dbReference>
<dbReference type="Pfam" id="PF00001">
    <property type="entry name" value="7tm_1"/>
    <property type="match status" value="1"/>
</dbReference>
<feature type="region of interest" description="Disordered" evidence="9">
    <location>
        <begin position="294"/>
        <end position="315"/>
    </location>
</feature>
<keyword evidence="4 8" id="KW-0297">G-protein coupled receptor</keyword>
<dbReference type="GO" id="GO:0004930">
    <property type="term" value="F:G protein-coupled receptor activity"/>
    <property type="evidence" value="ECO:0007669"/>
    <property type="project" value="UniProtKB-KW"/>
</dbReference>
<feature type="transmembrane region" description="Helical" evidence="10">
    <location>
        <begin position="203"/>
        <end position="225"/>
    </location>
</feature>
<gene>
    <name evidence="12" type="ORF">C0Q70_02286</name>
</gene>
<accession>A0A2T7PPH7</accession>
<feature type="transmembrane region" description="Helical" evidence="10">
    <location>
        <begin position="484"/>
        <end position="506"/>
    </location>
</feature>
<keyword evidence="6 8" id="KW-0675">Receptor</keyword>
<dbReference type="InterPro" id="IPR000276">
    <property type="entry name" value="GPCR_Rhodpsn"/>
</dbReference>
<feature type="domain" description="G-protein coupled receptors family 1 profile" evidence="11">
    <location>
        <begin position="110"/>
        <end position="503"/>
    </location>
</feature>
<evidence type="ECO:0000256" key="9">
    <source>
        <dbReference type="SAM" id="MobiDB-lite"/>
    </source>
</evidence>
<feature type="compositionally biased region" description="Basic and acidic residues" evidence="9">
    <location>
        <begin position="413"/>
        <end position="429"/>
    </location>
</feature>
<evidence type="ECO:0000256" key="4">
    <source>
        <dbReference type="ARBA" id="ARBA00023040"/>
    </source>
</evidence>
<comment type="subcellular location">
    <subcellularLocation>
        <location evidence="1">Membrane</location>
        <topology evidence="1">Multi-pass membrane protein</topology>
    </subcellularLocation>
</comment>
<feature type="transmembrane region" description="Helical" evidence="10">
    <location>
        <begin position="123"/>
        <end position="149"/>
    </location>
</feature>
<dbReference type="PANTHER" id="PTHR24238:SF47">
    <property type="entry name" value="ECDYSTEROIDS_DOPAMINE RECEPTOR-RELATED"/>
    <property type="match status" value="1"/>
</dbReference>
<comment type="similarity">
    <text evidence="8">Belongs to the G-protein coupled receptor 1 family.</text>
</comment>
<organism evidence="12 13">
    <name type="scientific">Pomacea canaliculata</name>
    <name type="common">Golden apple snail</name>
    <dbReference type="NCBI Taxonomy" id="400727"/>
    <lineage>
        <taxon>Eukaryota</taxon>
        <taxon>Metazoa</taxon>
        <taxon>Spiralia</taxon>
        <taxon>Lophotrochozoa</taxon>
        <taxon>Mollusca</taxon>
        <taxon>Gastropoda</taxon>
        <taxon>Caenogastropoda</taxon>
        <taxon>Architaenioglossa</taxon>
        <taxon>Ampullarioidea</taxon>
        <taxon>Ampullariidae</taxon>
        <taxon>Pomacea</taxon>
    </lineage>
</organism>
<proteinExistence type="inferred from homology"/>
<protein>
    <recommendedName>
        <fullName evidence="11">G-protein coupled receptors family 1 profile domain-containing protein</fullName>
    </recommendedName>
</protein>
<evidence type="ECO:0000256" key="8">
    <source>
        <dbReference type="RuleBase" id="RU000688"/>
    </source>
</evidence>
<dbReference type="EMBL" id="PZQS01000002">
    <property type="protein sequence ID" value="PVD35326.1"/>
    <property type="molecule type" value="Genomic_DNA"/>
</dbReference>
<feature type="compositionally biased region" description="Basic and acidic residues" evidence="9">
    <location>
        <begin position="27"/>
        <end position="39"/>
    </location>
</feature>
<dbReference type="PRINTS" id="PR00237">
    <property type="entry name" value="GPCRRHODOPSN"/>
</dbReference>
<evidence type="ECO:0000256" key="10">
    <source>
        <dbReference type="SAM" id="Phobius"/>
    </source>
</evidence>
<evidence type="ECO:0000256" key="5">
    <source>
        <dbReference type="ARBA" id="ARBA00023136"/>
    </source>
</evidence>
<dbReference type="AlphaFoldDB" id="A0A2T7PPH7"/>
<comment type="caution">
    <text evidence="12">The sequence shown here is derived from an EMBL/GenBank/DDBJ whole genome shotgun (WGS) entry which is preliminary data.</text>
</comment>
<feature type="compositionally biased region" description="Low complexity" evidence="9">
    <location>
        <begin position="1"/>
        <end position="16"/>
    </location>
</feature>
<keyword evidence="13" id="KW-1185">Reference proteome</keyword>
<keyword evidence="2 8" id="KW-0812">Transmembrane</keyword>
<evidence type="ECO:0000256" key="2">
    <source>
        <dbReference type="ARBA" id="ARBA00022692"/>
    </source>
</evidence>
<keyword evidence="3 10" id="KW-1133">Transmembrane helix</keyword>
<feature type="transmembrane region" description="Helical" evidence="10">
    <location>
        <begin position="346"/>
        <end position="366"/>
    </location>
</feature>
<dbReference type="Proteomes" id="UP000245119">
    <property type="component" value="Linkage Group LG2"/>
</dbReference>
<evidence type="ECO:0000313" key="12">
    <source>
        <dbReference type="EMBL" id="PVD35326.1"/>
    </source>
</evidence>
<dbReference type="PANTHER" id="PTHR24238">
    <property type="entry name" value="G-PROTEIN COUPLED RECEPTOR"/>
    <property type="match status" value="1"/>
</dbReference>
<feature type="compositionally biased region" description="Polar residues" evidence="9">
    <location>
        <begin position="432"/>
        <end position="443"/>
    </location>
</feature>
<reference evidence="12 13" key="1">
    <citation type="submission" date="2018-04" db="EMBL/GenBank/DDBJ databases">
        <title>The genome of golden apple snail Pomacea canaliculata provides insight into stress tolerance and invasive adaptation.</title>
        <authorList>
            <person name="Liu C."/>
            <person name="Liu B."/>
            <person name="Ren Y."/>
            <person name="Zhang Y."/>
            <person name="Wang H."/>
            <person name="Li S."/>
            <person name="Jiang F."/>
            <person name="Yin L."/>
            <person name="Zhang G."/>
            <person name="Qian W."/>
            <person name="Fan W."/>
        </authorList>
    </citation>
    <scope>NUCLEOTIDE SEQUENCE [LARGE SCALE GENOMIC DNA]</scope>
    <source>
        <strain evidence="12">SZHN2017</strain>
        <tissue evidence="12">Muscle</tissue>
    </source>
</reference>
<dbReference type="InterPro" id="IPR017452">
    <property type="entry name" value="GPCR_Rhodpsn_7TM"/>
</dbReference>
<dbReference type="PROSITE" id="PS50262">
    <property type="entry name" value="G_PROTEIN_RECEP_F1_2"/>
    <property type="match status" value="1"/>
</dbReference>
<name>A0A2T7PPH7_POMCA</name>
<evidence type="ECO:0000256" key="7">
    <source>
        <dbReference type="ARBA" id="ARBA00023224"/>
    </source>
</evidence>
<dbReference type="SUPFAM" id="SSF81321">
    <property type="entry name" value="Family A G protein-coupled receptor-like"/>
    <property type="match status" value="2"/>
</dbReference>
<feature type="transmembrane region" description="Helical" evidence="10">
    <location>
        <begin position="457"/>
        <end position="478"/>
    </location>
</feature>
<evidence type="ECO:0000313" key="13">
    <source>
        <dbReference type="Proteomes" id="UP000245119"/>
    </source>
</evidence>
<feature type="region of interest" description="Disordered" evidence="9">
    <location>
        <begin position="1"/>
        <end position="108"/>
    </location>
</feature>
<dbReference type="GO" id="GO:0016020">
    <property type="term" value="C:membrane"/>
    <property type="evidence" value="ECO:0007669"/>
    <property type="project" value="UniProtKB-SubCell"/>
</dbReference>
<dbReference type="Gene3D" id="1.20.1070.10">
    <property type="entry name" value="Rhodopsin 7-helix transmembrane proteins"/>
    <property type="match status" value="2"/>
</dbReference>